<keyword evidence="2" id="KW-1185">Reference proteome</keyword>
<organism evidence="1 2">
    <name type="scientific">Nephila pilipes</name>
    <name type="common">Giant wood spider</name>
    <name type="synonym">Nephila maculata</name>
    <dbReference type="NCBI Taxonomy" id="299642"/>
    <lineage>
        <taxon>Eukaryota</taxon>
        <taxon>Metazoa</taxon>
        <taxon>Ecdysozoa</taxon>
        <taxon>Arthropoda</taxon>
        <taxon>Chelicerata</taxon>
        <taxon>Arachnida</taxon>
        <taxon>Araneae</taxon>
        <taxon>Araneomorphae</taxon>
        <taxon>Entelegynae</taxon>
        <taxon>Araneoidea</taxon>
        <taxon>Nephilidae</taxon>
        <taxon>Nephila</taxon>
    </lineage>
</organism>
<reference evidence="1" key="1">
    <citation type="submission" date="2020-08" db="EMBL/GenBank/DDBJ databases">
        <title>Multicomponent nature underlies the extraordinary mechanical properties of spider dragline silk.</title>
        <authorList>
            <person name="Kono N."/>
            <person name="Nakamura H."/>
            <person name="Mori M."/>
            <person name="Yoshida Y."/>
            <person name="Ohtoshi R."/>
            <person name="Malay A.D."/>
            <person name="Moran D.A.P."/>
            <person name="Tomita M."/>
            <person name="Numata K."/>
            <person name="Arakawa K."/>
        </authorList>
    </citation>
    <scope>NUCLEOTIDE SEQUENCE</scope>
</reference>
<dbReference type="EMBL" id="BMAW01018204">
    <property type="protein sequence ID" value="GFT57408.1"/>
    <property type="molecule type" value="Genomic_DNA"/>
</dbReference>
<evidence type="ECO:0000313" key="1">
    <source>
        <dbReference type="EMBL" id="GFT57408.1"/>
    </source>
</evidence>
<comment type="caution">
    <text evidence="1">The sequence shown here is derived from an EMBL/GenBank/DDBJ whole genome shotgun (WGS) entry which is preliminary data.</text>
</comment>
<gene>
    <name evidence="1" type="ORF">NPIL_665781</name>
</gene>
<protein>
    <submittedName>
        <fullName evidence="1">Uncharacterized protein</fullName>
    </submittedName>
</protein>
<sequence length="105" mass="11830">MPVHCMAVTADSFLHAEIPDVNTLRGNLRRCSRRKLVCEGLDACLRNWSDGGESTLETGWREPGKDWRARERELSCARGTFQQNCAPPVRGEKEWNILGVFLIGS</sequence>
<evidence type="ECO:0000313" key="2">
    <source>
        <dbReference type="Proteomes" id="UP000887013"/>
    </source>
</evidence>
<accession>A0A8X6TXP2</accession>
<dbReference type="Proteomes" id="UP000887013">
    <property type="component" value="Unassembled WGS sequence"/>
</dbReference>
<dbReference type="AlphaFoldDB" id="A0A8X6TXP2"/>
<name>A0A8X6TXP2_NEPPI</name>
<proteinExistence type="predicted"/>